<keyword evidence="4" id="KW-1185">Reference proteome</keyword>
<dbReference type="PANTHER" id="PTHR42928">
    <property type="entry name" value="TRICARBOXYLATE-BINDING PROTEIN"/>
    <property type="match status" value="1"/>
</dbReference>
<accession>A0A512E401</accession>
<dbReference type="Gene3D" id="3.40.190.10">
    <property type="entry name" value="Periplasmic binding protein-like II"/>
    <property type="match status" value="1"/>
</dbReference>
<sequence length="326" mass="33792">MFSYSKRMLAGLLGGAVLSAMAVTAVPGAAQTRNLELIAPASAGGGWDQTARAMQAVLQQAGLATSVQVQNIAGAGGTVGLAQFVTSKKRRGDAILVAGQTLQGAIITNKSPVTLNEITPLARLVGEYEVIFVPAASPIQSMTELVAKLKGDPGSVSWAGGSIASTDQILAGLIAKAVGTDPAKVNYIAHSGGGEAVSAILGGHVTVGIGGYGEYQSLINDGKVRALAISSDERLPDVSIPTLKEQGIDVSFFNWRGLMAPPGIRDADLKVLADAIAKMVASPAWKETVAKRQWTDLYQPAPEFAAFIKDDRARMEGILTDLGLVK</sequence>
<name>A0A512E401_9PROT</name>
<feature type="chain" id="PRO_5022187438" evidence="2">
    <location>
        <begin position="23"/>
        <end position="326"/>
    </location>
</feature>
<keyword evidence="2" id="KW-0732">Signal</keyword>
<dbReference type="RefSeq" id="WP_063772348.1">
    <property type="nucleotide sequence ID" value="NZ_BJYZ01000087.1"/>
</dbReference>
<dbReference type="Proteomes" id="UP000321523">
    <property type="component" value="Unassembled WGS sequence"/>
</dbReference>
<dbReference type="InterPro" id="IPR042100">
    <property type="entry name" value="Bug_dom1"/>
</dbReference>
<dbReference type="SUPFAM" id="SSF53850">
    <property type="entry name" value="Periplasmic binding protein-like II"/>
    <property type="match status" value="1"/>
</dbReference>
<gene>
    <name evidence="3" type="ORF">SAE02_76020</name>
</gene>
<evidence type="ECO:0000256" key="2">
    <source>
        <dbReference type="SAM" id="SignalP"/>
    </source>
</evidence>
<proteinExistence type="inferred from homology"/>
<comment type="similarity">
    <text evidence="1">Belongs to the UPF0065 (bug) family.</text>
</comment>
<evidence type="ECO:0000313" key="3">
    <source>
        <dbReference type="EMBL" id="GEO43454.1"/>
    </source>
</evidence>
<dbReference type="CDD" id="cd07012">
    <property type="entry name" value="PBP2_Bug_TTT"/>
    <property type="match status" value="1"/>
</dbReference>
<reference evidence="3 4" key="1">
    <citation type="submission" date="2019-07" db="EMBL/GenBank/DDBJ databases">
        <title>Whole genome shotgun sequence of Skermanella aerolata NBRC 106429.</title>
        <authorList>
            <person name="Hosoyama A."/>
            <person name="Uohara A."/>
            <person name="Ohji S."/>
            <person name="Ichikawa N."/>
        </authorList>
    </citation>
    <scope>NUCLEOTIDE SEQUENCE [LARGE SCALE GENOMIC DNA]</scope>
    <source>
        <strain evidence="3 4">NBRC 106429</strain>
    </source>
</reference>
<evidence type="ECO:0000313" key="4">
    <source>
        <dbReference type="Proteomes" id="UP000321523"/>
    </source>
</evidence>
<organism evidence="3 4">
    <name type="scientific">Skermanella aerolata</name>
    <dbReference type="NCBI Taxonomy" id="393310"/>
    <lineage>
        <taxon>Bacteria</taxon>
        <taxon>Pseudomonadati</taxon>
        <taxon>Pseudomonadota</taxon>
        <taxon>Alphaproteobacteria</taxon>
        <taxon>Rhodospirillales</taxon>
        <taxon>Azospirillaceae</taxon>
        <taxon>Skermanella</taxon>
    </lineage>
</organism>
<protein>
    <submittedName>
        <fullName evidence="3">C4-dicarboxylate ABC transporter substrate-binding protein</fullName>
    </submittedName>
</protein>
<dbReference type="AlphaFoldDB" id="A0A512E401"/>
<dbReference type="PIRSF" id="PIRSF017082">
    <property type="entry name" value="YflP"/>
    <property type="match status" value="1"/>
</dbReference>
<comment type="caution">
    <text evidence="3">The sequence shown here is derived from an EMBL/GenBank/DDBJ whole genome shotgun (WGS) entry which is preliminary data.</text>
</comment>
<dbReference type="Pfam" id="PF03401">
    <property type="entry name" value="TctC"/>
    <property type="match status" value="1"/>
</dbReference>
<dbReference type="Gene3D" id="3.40.190.150">
    <property type="entry name" value="Bordetella uptake gene, domain 1"/>
    <property type="match status" value="1"/>
</dbReference>
<dbReference type="OrthoDB" id="9780943at2"/>
<feature type="signal peptide" evidence="2">
    <location>
        <begin position="1"/>
        <end position="22"/>
    </location>
</feature>
<evidence type="ECO:0000256" key="1">
    <source>
        <dbReference type="ARBA" id="ARBA00006987"/>
    </source>
</evidence>
<dbReference type="InterPro" id="IPR005064">
    <property type="entry name" value="BUG"/>
</dbReference>
<dbReference type="EMBL" id="BJYZ01000087">
    <property type="protein sequence ID" value="GEO43454.1"/>
    <property type="molecule type" value="Genomic_DNA"/>
</dbReference>
<dbReference type="PANTHER" id="PTHR42928:SF3">
    <property type="entry name" value="UPF0065 PROTEIN YFLP"/>
    <property type="match status" value="1"/>
</dbReference>